<evidence type="ECO:0000256" key="1">
    <source>
        <dbReference type="SAM" id="MobiDB-lite"/>
    </source>
</evidence>
<dbReference type="HOGENOM" id="CLU_151979_0_0_6"/>
<sequence length="141" mass="15775" precursor="true">MEEKQLIKLGIVPLLVATTFLLSACASQRDIMIDQGYPVAYADGYDDGCHSGNKAGGSLFDQFKKDVAKFDADKQYAQGWSDGFKQCESEQEAIQRQVRLSLEQHKLDEQKKHNAWEEKKAMEREALKGVDTSGLKSLSQS</sequence>
<reference evidence="2 3" key="1">
    <citation type="submission" date="2007-03" db="EMBL/GenBank/DDBJ databases">
        <title>Complete sequence of Shewanella loihica PV-4.</title>
        <authorList>
            <consortium name="US DOE Joint Genome Institute"/>
            <person name="Copeland A."/>
            <person name="Lucas S."/>
            <person name="Lapidus A."/>
            <person name="Barry K."/>
            <person name="Detter J.C."/>
            <person name="Glavina del Rio T."/>
            <person name="Hammon N."/>
            <person name="Israni S."/>
            <person name="Dalin E."/>
            <person name="Tice H."/>
            <person name="Pitluck S."/>
            <person name="Chain P."/>
            <person name="Malfatti S."/>
            <person name="Shin M."/>
            <person name="Vergez L."/>
            <person name="Schmutz J."/>
            <person name="Larimer F."/>
            <person name="Land M."/>
            <person name="Hauser L."/>
            <person name="Kyrpides N."/>
            <person name="Mikhailova N."/>
            <person name="Romine M.F."/>
            <person name="Serres G."/>
            <person name="Fredrickson J."/>
            <person name="Tiedje J."/>
            <person name="Richardson P."/>
        </authorList>
    </citation>
    <scope>NUCLEOTIDE SEQUENCE [LARGE SCALE GENOMIC DNA]</scope>
    <source>
        <strain evidence="3">ATCC BAA-1088 / PV-4</strain>
    </source>
</reference>
<dbReference type="AlphaFoldDB" id="A3QA83"/>
<proteinExistence type="predicted"/>
<accession>A3QA83</accession>
<protein>
    <recommendedName>
        <fullName evidence="4">Lipoprotein</fullName>
    </recommendedName>
</protein>
<dbReference type="KEGG" id="slo:Shew_0509"/>
<dbReference type="OrthoDB" id="5540985at2"/>
<evidence type="ECO:0000313" key="3">
    <source>
        <dbReference type="Proteomes" id="UP000001558"/>
    </source>
</evidence>
<feature type="compositionally biased region" description="Basic and acidic residues" evidence="1">
    <location>
        <begin position="108"/>
        <end position="128"/>
    </location>
</feature>
<feature type="region of interest" description="Disordered" evidence="1">
    <location>
        <begin position="108"/>
        <end position="141"/>
    </location>
</feature>
<dbReference type="PROSITE" id="PS51257">
    <property type="entry name" value="PROKAR_LIPOPROTEIN"/>
    <property type="match status" value="1"/>
</dbReference>
<evidence type="ECO:0000313" key="2">
    <source>
        <dbReference type="EMBL" id="ABO22381.1"/>
    </source>
</evidence>
<gene>
    <name evidence="2" type="ordered locus">Shew_0509</name>
</gene>
<keyword evidence="3" id="KW-1185">Reference proteome</keyword>
<dbReference type="eggNOG" id="ENOG5033A5H">
    <property type="taxonomic scope" value="Bacteria"/>
</dbReference>
<organism evidence="2 3">
    <name type="scientific">Shewanella loihica (strain ATCC BAA-1088 / PV-4)</name>
    <dbReference type="NCBI Taxonomy" id="323850"/>
    <lineage>
        <taxon>Bacteria</taxon>
        <taxon>Pseudomonadati</taxon>
        <taxon>Pseudomonadota</taxon>
        <taxon>Gammaproteobacteria</taxon>
        <taxon>Alteromonadales</taxon>
        <taxon>Shewanellaceae</taxon>
        <taxon>Shewanella</taxon>
    </lineage>
</organism>
<name>A3QA83_SHELP</name>
<evidence type="ECO:0008006" key="4">
    <source>
        <dbReference type="Google" id="ProtNLM"/>
    </source>
</evidence>
<dbReference type="RefSeq" id="WP_011864315.1">
    <property type="nucleotide sequence ID" value="NC_009092.1"/>
</dbReference>
<dbReference type="Proteomes" id="UP000001558">
    <property type="component" value="Chromosome"/>
</dbReference>
<dbReference type="EMBL" id="CP000606">
    <property type="protein sequence ID" value="ABO22381.1"/>
    <property type="molecule type" value="Genomic_DNA"/>
</dbReference>